<keyword evidence="9" id="KW-0460">Magnesium</keyword>
<evidence type="ECO:0000256" key="15">
    <source>
        <dbReference type="ARBA" id="ARBA00023136"/>
    </source>
</evidence>
<evidence type="ECO:0000256" key="18">
    <source>
        <dbReference type="ARBA" id="ARBA00072683"/>
    </source>
</evidence>
<feature type="transmembrane region" description="Helical" evidence="21">
    <location>
        <begin position="382"/>
        <end position="400"/>
    </location>
</feature>
<dbReference type="InterPro" id="IPR036640">
    <property type="entry name" value="ABC1_TM_sf"/>
</dbReference>
<comment type="subcellular location">
    <subcellularLocation>
        <location evidence="1">Mitochondrion inner membrane</location>
        <topology evidence="1">Multi-pass membrane protein</topology>
    </subcellularLocation>
</comment>
<dbReference type="CDD" id="cd18573">
    <property type="entry name" value="ABC_6TM_ABCB10_like"/>
    <property type="match status" value="1"/>
</dbReference>
<evidence type="ECO:0000256" key="11">
    <source>
        <dbReference type="ARBA" id="ARBA00022967"/>
    </source>
</evidence>
<name>A0A0B7MWX9_9FUNG</name>
<evidence type="ECO:0000256" key="17">
    <source>
        <dbReference type="ARBA" id="ARBA00055589"/>
    </source>
</evidence>
<feature type="transmembrane region" description="Helical" evidence="21">
    <location>
        <begin position="265"/>
        <end position="283"/>
    </location>
</feature>
<keyword evidence="5" id="KW-0479">Metal-binding</keyword>
<dbReference type="EMBL" id="LN719412">
    <property type="protein sequence ID" value="CEP07638.1"/>
    <property type="molecule type" value="Genomic_DNA"/>
</dbReference>
<keyword evidence="14" id="KW-0496">Mitochondrion</keyword>
<proteinExistence type="inferred from homology"/>
<dbReference type="AlphaFoldDB" id="A0A0B7MWX9"/>
<keyword evidence="25" id="KW-1185">Reference proteome</keyword>
<dbReference type="CDD" id="cd03249">
    <property type="entry name" value="ABC_MTABC3_MDL1_MDL2"/>
    <property type="match status" value="1"/>
</dbReference>
<dbReference type="Proteomes" id="UP000054107">
    <property type="component" value="Unassembled WGS sequence"/>
</dbReference>
<evidence type="ECO:0000256" key="12">
    <source>
        <dbReference type="ARBA" id="ARBA00022989"/>
    </source>
</evidence>
<dbReference type="SMART" id="SM00382">
    <property type="entry name" value="AAA"/>
    <property type="match status" value="1"/>
</dbReference>
<reference evidence="24 25" key="1">
    <citation type="submission" date="2014-09" db="EMBL/GenBank/DDBJ databases">
        <authorList>
            <person name="Ellenberger Sabrina"/>
        </authorList>
    </citation>
    <scope>NUCLEOTIDE SEQUENCE [LARGE SCALE GENOMIC DNA]</scope>
    <source>
        <strain evidence="24 25">CBS 412.66</strain>
    </source>
</reference>
<dbReference type="Gene3D" id="3.40.50.300">
    <property type="entry name" value="P-loop containing nucleotide triphosphate hydrolases"/>
    <property type="match status" value="1"/>
</dbReference>
<comment type="catalytic activity">
    <reaction evidence="16">
        <text>biliverdin IXalpha(in) + ATP + H2O = biliverdin IXalpha(out) + ADP + phosphate + H(+)</text>
        <dbReference type="Rhea" id="RHEA:82359"/>
        <dbReference type="ChEBI" id="CHEBI:15377"/>
        <dbReference type="ChEBI" id="CHEBI:15378"/>
        <dbReference type="ChEBI" id="CHEBI:30616"/>
        <dbReference type="ChEBI" id="CHEBI:43474"/>
        <dbReference type="ChEBI" id="CHEBI:57991"/>
        <dbReference type="ChEBI" id="CHEBI:456216"/>
    </reaction>
    <physiologicalReaction direction="left-to-right" evidence="16">
        <dbReference type="Rhea" id="RHEA:82360"/>
    </physiologicalReaction>
</comment>
<evidence type="ECO:0000256" key="14">
    <source>
        <dbReference type="ARBA" id="ARBA00023128"/>
    </source>
</evidence>
<keyword evidence="10" id="KW-0809">Transit peptide</keyword>
<comment type="similarity">
    <text evidence="2">Belongs to the ABC transporter superfamily. ABCB family. Mitochondrial peptide exporter (TC 3.A.1.212) subfamily.</text>
</comment>
<evidence type="ECO:0000256" key="7">
    <source>
        <dbReference type="ARBA" id="ARBA00022792"/>
    </source>
</evidence>
<evidence type="ECO:0000256" key="8">
    <source>
        <dbReference type="ARBA" id="ARBA00022840"/>
    </source>
</evidence>
<dbReference type="InterPro" id="IPR011527">
    <property type="entry name" value="ABC1_TM_dom"/>
</dbReference>
<keyword evidence="4 21" id="KW-0812">Transmembrane</keyword>
<keyword evidence="13" id="KW-0007">Acetylation</keyword>
<evidence type="ECO:0000259" key="23">
    <source>
        <dbReference type="PROSITE" id="PS50929"/>
    </source>
</evidence>
<dbReference type="GO" id="GO:0015421">
    <property type="term" value="F:ABC-type oligopeptide transporter activity"/>
    <property type="evidence" value="ECO:0007669"/>
    <property type="project" value="TreeGrafter"/>
</dbReference>
<keyword evidence="6" id="KW-0547">Nucleotide-binding</keyword>
<dbReference type="OrthoDB" id="6500128at2759"/>
<gene>
    <name evidence="24" type="primary">PARPA_00942.1 scaffold 1336</name>
</gene>
<dbReference type="FunFam" id="1.20.1560.10:FF:000048">
    <property type="entry name" value="ATP-binding cassette sub-family B member 10, mitochondrial"/>
    <property type="match status" value="1"/>
</dbReference>
<feature type="transmembrane region" description="Helical" evidence="21">
    <location>
        <begin position="340"/>
        <end position="362"/>
    </location>
</feature>
<dbReference type="SUPFAM" id="SSF90123">
    <property type="entry name" value="ABC transporter transmembrane region"/>
    <property type="match status" value="1"/>
</dbReference>
<dbReference type="InterPro" id="IPR027417">
    <property type="entry name" value="P-loop_NTPase"/>
</dbReference>
<dbReference type="PROSITE" id="PS50893">
    <property type="entry name" value="ABC_TRANSPORTER_2"/>
    <property type="match status" value="1"/>
</dbReference>
<evidence type="ECO:0000256" key="19">
    <source>
        <dbReference type="ARBA" id="ARBA00075187"/>
    </source>
</evidence>
<evidence type="ECO:0000313" key="25">
    <source>
        <dbReference type="Proteomes" id="UP000054107"/>
    </source>
</evidence>
<dbReference type="GO" id="GO:0090374">
    <property type="term" value="P:oligopeptide export from mitochondrion"/>
    <property type="evidence" value="ECO:0007669"/>
    <property type="project" value="TreeGrafter"/>
</dbReference>
<dbReference type="PROSITE" id="PS00211">
    <property type="entry name" value="ABC_TRANSPORTER_1"/>
    <property type="match status" value="1"/>
</dbReference>
<evidence type="ECO:0000256" key="1">
    <source>
        <dbReference type="ARBA" id="ARBA00004448"/>
    </source>
</evidence>
<dbReference type="PIRSF" id="PIRSF002773">
    <property type="entry name" value="ABC_prm/ATPase_B"/>
    <property type="match status" value="1"/>
</dbReference>
<dbReference type="GO" id="GO:0016887">
    <property type="term" value="F:ATP hydrolysis activity"/>
    <property type="evidence" value="ECO:0007669"/>
    <property type="project" value="InterPro"/>
</dbReference>
<dbReference type="GO" id="GO:0042802">
    <property type="term" value="F:identical protein binding"/>
    <property type="evidence" value="ECO:0007669"/>
    <property type="project" value="UniProtKB-ARBA"/>
</dbReference>
<dbReference type="InterPro" id="IPR003593">
    <property type="entry name" value="AAA+_ATPase"/>
</dbReference>
<keyword evidence="8" id="KW-0067">ATP-binding</keyword>
<dbReference type="Pfam" id="PF00005">
    <property type="entry name" value="ABC_tran"/>
    <property type="match status" value="1"/>
</dbReference>
<dbReference type="SUPFAM" id="SSF52540">
    <property type="entry name" value="P-loop containing nucleoside triphosphate hydrolases"/>
    <property type="match status" value="1"/>
</dbReference>
<dbReference type="GO" id="GO:0005524">
    <property type="term" value="F:ATP binding"/>
    <property type="evidence" value="ECO:0007669"/>
    <property type="project" value="UniProtKB-KW"/>
</dbReference>
<feature type="transmembrane region" description="Helical" evidence="21">
    <location>
        <begin position="163"/>
        <end position="187"/>
    </location>
</feature>
<keyword evidence="12 21" id="KW-1133">Transmembrane helix</keyword>
<accession>A0A0B7MWX9</accession>
<dbReference type="STRING" id="35722.A0A0B7MWX9"/>
<sequence length="688" mass="74573">MTTSIISAESGDAVFDVGMLVSNGSIPERCFLDSSFLLCAASNIRLTRFCIKQPKLLSSPKFNAFQPPSFRRSFASSQLCRRPAQEQVKEQAPATKKKANAGEVRKLFGLAKPESKTIAGATGLLVISSAITMSVPFSMGKIIDIVTHPDMDSYLGLTMPEFAGALSMIFVLGAAANAGRVLLFRIAGERIIQRLRNDLYKSILKQDMAFFDKNRTGELISRLSTDTAIVGKSLTGNVSDGLRALATATVGSSMMLVVSPKLTGIMMLIVPPVALFGIVYGRYVKTLSRKTQTALSEITKVAEERISSIRTVQAFAKEEAEQKRYGLRVLDVFTLAKKEALASAAFFGGAGLSGNLAVLAVLWYGGHMVMHNAITIGELTSFMLYTAYVGTALGGMTSFYSEIMKGVGASDRIFELLDRKSSINVENGKILCDVKGKIKFEGINFSYPTRPHSHIFKNFSLTVQPGTVVAVVGPSGSGKSTVGSLLLRYYDPDAGNIYIDDTDVKDINLRWWREQVGVVSQEPTLFAGTIAENIAYGRENATLEEIENAAVKANCASFISGFADKYNTVVGERGISLSGGQKQRIAIARALLKNPKILILDEATSALDSESEVLVQEALNRLMHGRTVFTIAHRLSTIRSADLVACLSDGGVSELGTYYELLSREDGVFRKLVELQSLAGPEDQEERQ</sequence>
<dbReference type="Pfam" id="PF00664">
    <property type="entry name" value="ABC_membrane"/>
    <property type="match status" value="1"/>
</dbReference>
<dbReference type="PROSITE" id="PS50929">
    <property type="entry name" value="ABC_TM1F"/>
    <property type="match status" value="1"/>
</dbReference>
<evidence type="ECO:0000256" key="6">
    <source>
        <dbReference type="ARBA" id="ARBA00022741"/>
    </source>
</evidence>
<dbReference type="InterPro" id="IPR003439">
    <property type="entry name" value="ABC_transporter-like_ATP-bd"/>
</dbReference>
<evidence type="ECO:0000256" key="10">
    <source>
        <dbReference type="ARBA" id="ARBA00022946"/>
    </source>
</evidence>
<keyword evidence="11" id="KW-1278">Translocase</keyword>
<feature type="domain" description="ABC transmembrane type-1" evidence="23">
    <location>
        <begin position="119"/>
        <end position="405"/>
    </location>
</feature>
<protein>
    <recommendedName>
        <fullName evidence="18">ATP-binding cassette sub-family B member 10, mitochondrial</fullName>
    </recommendedName>
    <alternativeName>
        <fullName evidence="19">ABC-mitochondrial erythroid protein</fullName>
    </alternativeName>
    <alternativeName>
        <fullName evidence="20">ATP-binding cassette transporter 10</fullName>
    </alternativeName>
</protein>
<evidence type="ECO:0000259" key="22">
    <source>
        <dbReference type="PROSITE" id="PS50893"/>
    </source>
</evidence>
<feature type="domain" description="ABC transporter" evidence="22">
    <location>
        <begin position="438"/>
        <end position="674"/>
    </location>
</feature>
<dbReference type="Gene3D" id="1.20.1560.10">
    <property type="entry name" value="ABC transporter type 1, transmembrane domain"/>
    <property type="match status" value="1"/>
</dbReference>
<comment type="function">
    <text evidence="17">ATP-dependent transporter located in the mitochondrial inner membrane that catalyzes the export of biliverdin from the mitochondrial matrix, and plays a crucial role in hemoglobin synthesis and antioxidative stress. Participates in the early step of the heme biosynthetic process during insertion of iron into protoporphyrin IX (PPIX). Involved in the stabilization of the iron transporter mitoferrin-1/SLC25A37. In addition may be involved in mitochondrial unfolded protein response (UPRmt) signaling pathway, although ABCB10 probably does not participate in peptide export from mitochondria.</text>
</comment>
<dbReference type="InterPro" id="IPR017871">
    <property type="entry name" value="ABC_transporter-like_CS"/>
</dbReference>
<dbReference type="FunFam" id="3.40.50.300:FF:000403">
    <property type="entry name" value="ATP-binding cassette sub-family B member 8, mitochondrial"/>
    <property type="match status" value="1"/>
</dbReference>
<organism evidence="24 25">
    <name type="scientific">Parasitella parasitica</name>
    <dbReference type="NCBI Taxonomy" id="35722"/>
    <lineage>
        <taxon>Eukaryota</taxon>
        <taxon>Fungi</taxon>
        <taxon>Fungi incertae sedis</taxon>
        <taxon>Mucoromycota</taxon>
        <taxon>Mucoromycotina</taxon>
        <taxon>Mucoromycetes</taxon>
        <taxon>Mucorales</taxon>
        <taxon>Mucorineae</taxon>
        <taxon>Mucoraceae</taxon>
        <taxon>Parasitella</taxon>
    </lineage>
</organism>
<dbReference type="PANTHER" id="PTHR43394">
    <property type="entry name" value="ATP-DEPENDENT PERMEASE MDL1, MITOCHONDRIAL"/>
    <property type="match status" value="1"/>
</dbReference>
<evidence type="ECO:0000256" key="21">
    <source>
        <dbReference type="SAM" id="Phobius"/>
    </source>
</evidence>
<keyword evidence="15 21" id="KW-0472">Membrane</keyword>
<evidence type="ECO:0000256" key="20">
    <source>
        <dbReference type="ARBA" id="ARBA00083334"/>
    </source>
</evidence>
<dbReference type="InterPro" id="IPR039421">
    <property type="entry name" value="Type_1_exporter"/>
</dbReference>
<evidence type="ECO:0000256" key="5">
    <source>
        <dbReference type="ARBA" id="ARBA00022723"/>
    </source>
</evidence>
<evidence type="ECO:0000313" key="24">
    <source>
        <dbReference type="EMBL" id="CEP07638.1"/>
    </source>
</evidence>
<keyword evidence="3" id="KW-0813">Transport</keyword>
<feature type="transmembrane region" description="Helical" evidence="21">
    <location>
        <begin position="242"/>
        <end position="259"/>
    </location>
</feature>
<evidence type="ECO:0000256" key="13">
    <source>
        <dbReference type="ARBA" id="ARBA00022990"/>
    </source>
</evidence>
<dbReference type="GO" id="GO:0005743">
    <property type="term" value="C:mitochondrial inner membrane"/>
    <property type="evidence" value="ECO:0007669"/>
    <property type="project" value="UniProtKB-SubCell"/>
</dbReference>
<evidence type="ECO:0000256" key="9">
    <source>
        <dbReference type="ARBA" id="ARBA00022842"/>
    </source>
</evidence>
<keyword evidence="7" id="KW-0999">Mitochondrion inner membrane</keyword>
<evidence type="ECO:0000256" key="4">
    <source>
        <dbReference type="ARBA" id="ARBA00022692"/>
    </source>
</evidence>
<feature type="transmembrane region" description="Helical" evidence="21">
    <location>
        <begin position="118"/>
        <end position="143"/>
    </location>
</feature>
<dbReference type="GO" id="GO:0046872">
    <property type="term" value="F:metal ion binding"/>
    <property type="evidence" value="ECO:0007669"/>
    <property type="project" value="UniProtKB-KW"/>
</dbReference>
<evidence type="ECO:0000256" key="3">
    <source>
        <dbReference type="ARBA" id="ARBA00022448"/>
    </source>
</evidence>
<dbReference type="PANTHER" id="PTHR43394:SF1">
    <property type="entry name" value="ATP-BINDING CASSETTE SUB-FAMILY B MEMBER 10, MITOCHONDRIAL"/>
    <property type="match status" value="1"/>
</dbReference>
<evidence type="ECO:0000256" key="16">
    <source>
        <dbReference type="ARBA" id="ARBA00052250"/>
    </source>
</evidence>
<evidence type="ECO:0000256" key="2">
    <source>
        <dbReference type="ARBA" id="ARBA00005580"/>
    </source>
</evidence>